<dbReference type="Gene3D" id="3.90.1580.10">
    <property type="entry name" value="paralog of FGE (formylglycine-generating enzyme)"/>
    <property type="match status" value="1"/>
</dbReference>
<feature type="chain" id="PRO_5020963771" description="Sulfatase-modifying factor enzyme-like domain-containing protein" evidence="1">
    <location>
        <begin position="21"/>
        <end position="277"/>
    </location>
</feature>
<accession>A0A4P9VGJ9</accession>
<sequence length="277" mass="31851">MYSRYVITLAILAFAITACNMPEESKEELEKKADEIVKRYAEDMLLVKGGTFVMGYQDESYGVFVPDQYDAPQHEVTINDFYLSRYEATEGDFYVFAKLNNLSLHEWNNNLSIESRSPVSHVSWNDSHKFCTWLAQRSSLPYRLPTEAEWEYAARSRGQDVKHATNDGTWKVGVNIAGNEGISPPEIDKYPHNPLGIYGMSDGVSEYVYDWYAKDYFLNSPQNNPTGPETGNKKVIRGRHYRQTLSDDFENPMYARNADPVDYRSMYNGFRCAQSIK</sequence>
<feature type="signal peptide" evidence="1">
    <location>
        <begin position="1"/>
        <end position="20"/>
    </location>
</feature>
<organism evidence="3 4">
    <name type="scientific">Zooshikella ganghwensis</name>
    <dbReference type="NCBI Taxonomy" id="202772"/>
    <lineage>
        <taxon>Bacteria</taxon>
        <taxon>Pseudomonadati</taxon>
        <taxon>Pseudomonadota</taxon>
        <taxon>Gammaproteobacteria</taxon>
        <taxon>Oceanospirillales</taxon>
        <taxon>Zooshikellaceae</taxon>
        <taxon>Zooshikella</taxon>
    </lineage>
</organism>
<keyword evidence="1" id="KW-0732">Signal</keyword>
<protein>
    <recommendedName>
        <fullName evidence="2">Sulfatase-modifying factor enzyme-like domain-containing protein</fullName>
    </recommendedName>
</protein>
<evidence type="ECO:0000313" key="3">
    <source>
        <dbReference type="EMBL" id="RDH42275.1"/>
    </source>
</evidence>
<dbReference type="InterPro" id="IPR016187">
    <property type="entry name" value="CTDL_fold"/>
</dbReference>
<dbReference type="PROSITE" id="PS51257">
    <property type="entry name" value="PROKAR_LIPOPROTEIN"/>
    <property type="match status" value="1"/>
</dbReference>
<reference evidence="3 4" key="1">
    <citation type="submission" date="2017-04" db="EMBL/GenBank/DDBJ databases">
        <title>Draft genome sequence of Zooshikella ganghwensis VG4 isolated from Red Sea sediments.</title>
        <authorList>
            <person name="Rehman Z."/>
            <person name="Alam I."/>
            <person name="Kamau A."/>
            <person name="Bajic V."/>
            <person name="Leiknes T."/>
        </authorList>
    </citation>
    <scope>NUCLEOTIDE SEQUENCE [LARGE SCALE GENOMIC DNA]</scope>
    <source>
        <strain evidence="3 4">VG4</strain>
    </source>
</reference>
<evidence type="ECO:0000313" key="4">
    <source>
        <dbReference type="Proteomes" id="UP000257039"/>
    </source>
</evidence>
<dbReference type="AlphaFoldDB" id="A0A4P9VGJ9"/>
<dbReference type="GO" id="GO:0120147">
    <property type="term" value="F:formylglycine-generating oxidase activity"/>
    <property type="evidence" value="ECO:0007669"/>
    <property type="project" value="TreeGrafter"/>
</dbReference>
<gene>
    <name evidence="3" type="ORF">B9G39_01790</name>
</gene>
<dbReference type="InterPro" id="IPR005532">
    <property type="entry name" value="SUMF_dom"/>
</dbReference>
<dbReference type="InterPro" id="IPR042095">
    <property type="entry name" value="SUMF_sf"/>
</dbReference>
<feature type="domain" description="Sulfatase-modifying factor enzyme-like" evidence="2">
    <location>
        <begin position="42"/>
        <end position="273"/>
    </location>
</feature>
<dbReference type="SUPFAM" id="SSF56436">
    <property type="entry name" value="C-type lectin-like"/>
    <property type="match status" value="1"/>
</dbReference>
<proteinExistence type="predicted"/>
<dbReference type="EMBL" id="NDXW01000001">
    <property type="protein sequence ID" value="RDH42275.1"/>
    <property type="molecule type" value="Genomic_DNA"/>
</dbReference>
<dbReference type="PANTHER" id="PTHR23150">
    <property type="entry name" value="SULFATASE MODIFYING FACTOR 1, 2"/>
    <property type="match status" value="1"/>
</dbReference>
<comment type="caution">
    <text evidence="3">The sequence shown here is derived from an EMBL/GenBank/DDBJ whole genome shotgun (WGS) entry which is preliminary data.</text>
</comment>
<dbReference type="Pfam" id="PF03781">
    <property type="entry name" value="FGE-sulfatase"/>
    <property type="match status" value="1"/>
</dbReference>
<evidence type="ECO:0000256" key="1">
    <source>
        <dbReference type="SAM" id="SignalP"/>
    </source>
</evidence>
<evidence type="ECO:0000259" key="2">
    <source>
        <dbReference type="Pfam" id="PF03781"/>
    </source>
</evidence>
<dbReference type="PANTHER" id="PTHR23150:SF19">
    <property type="entry name" value="FORMYLGLYCINE-GENERATING ENZYME"/>
    <property type="match status" value="1"/>
</dbReference>
<dbReference type="Proteomes" id="UP000257039">
    <property type="component" value="Unassembled WGS sequence"/>
</dbReference>
<dbReference type="InterPro" id="IPR051043">
    <property type="entry name" value="Sulfatase_Mod_Factor_Kinase"/>
</dbReference>
<keyword evidence="4" id="KW-1185">Reference proteome</keyword>
<name>A0A4P9VGJ9_9GAMM</name>